<evidence type="ECO:0000256" key="4">
    <source>
        <dbReference type="ARBA" id="ARBA00023157"/>
    </source>
</evidence>
<dbReference type="InterPro" id="IPR002109">
    <property type="entry name" value="Glutaredoxin"/>
</dbReference>
<dbReference type="Ensembl" id="ENSBTAT00000069969.3">
    <property type="protein sequence ID" value="ENSBTAP00000072903.3"/>
    <property type="gene ID" value="ENSBTAG00000050099.3"/>
</dbReference>
<proteinExistence type="inferred from homology"/>
<dbReference type="STRING" id="9913.ENSBTAP00000072903"/>
<dbReference type="Bgee" id="ENSBTAG00000050099">
    <property type="expression patterns" value="Expressed in cumulus cell and 3 other cell types or tissues"/>
</dbReference>
<evidence type="ECO:0000313" key="7">
    <source>
        <dbReference type="Ensembl" id="ENSBTAP00000072903.3"/>
    </source>
</evidence>
<comment type="similarity">
    <text evidence="1">Belongs to the glutaredoxin family.</text>
</comment>
<evidence type="ECO:0000256" key="2">
    <source>
        <dbReference type="ARBA" id="ARBA00022448"/>
    </source>
</evidence>
<protein>
    <recommendedName>
        <fullName evidence="6">Glutaredoxin domain-containing protein</fullName>
    </recommendedName>
</protein>
<dbReference type="Proteomes" id="UP000009136">
    <property type="component" value="Chromosome 14"/>
</dbReference>
<reference evidence="7" key="2">
    <citation type="submission" date="2025-08" db="UniProtKB">
        <authorList>
            <consortium name="Ensembl"/>
        </authorList>
    </citation>
    <scope>IDENTIFICATION</scope>
    <source>
        <strain evidence="7">Hereford</strain>
    </source>
</reference>
<dbReference type="Gene3D" id="3.40.30.10">
    <property type="entry name" value="Glutaredoxin"/>
    <property type="match status" value="1"/>
</dbReference>
<dbReference type="AlphaFoldDB" id="A0A3Q1MM96"/>
<keyword evidence="5" id="KW-0676">Redox-active center</keyword>
<keyword evidence="8" id="KW-1185">Reference proteome</keyword>
<evidence type="ECO:0000256" key="1">
    <source>
        <dbReference type="ARBA" id="ARBA00007787"/>
    </source>
</evidence>
<dbReference type="FunCoup" id="A0A3Q1MM96">
    <property type="interactions" value="650"/>
</dbReference>
<dbReference type="PROSITE" id="PS51354">
    <property type="entry name" value="GLUTAREDOXIN_2"/>
    <property type="match status" value="1"/>
</dbReference>
<evidence type="ECO:0000259" key="6">
    <source>
        <dbReference type="Pfam" id="PF00462"/>
    </source>
</evidence>
<dbReference type="PANTHER" id="PTHR46679:SF1">
    <property type="entry name" value="GLUTAREDOXIN-2, MITOCHONDRIAL"/>
    <property type="match status" value="1"/>
</dbReference>
<keyword evidence="3" id="KW-0249">Electron transport</keyword>
<organism evidence="7 8">
    <name type="scientific">Bos taurus</name>
    <name type="common">Bovine</name>
    <dbReference type="NCBI Taxonomy" id="9913"/>
    <lineage>
        <taxon>Eukaryota</taxon>
        <taxon>Metazoa</taxon>
        <taxon>Chordata</taxon>
        <taxon>Craniata</taxon>
        <taxon>Vertebrata</taxon>
        <taxon>Euteleostomi</taxon>
        <taxon>Mammalia</taxon>
        <taxon>Eutheria</taxon>
        <taxon>Laurasiatheria</taxon>
        <taxon>Artiodactyla</taxon>
        <taxon>Ruminantia</taxon>
        <taxon>Pecora</taxon>
        <taxon>Bovidae</taxon>
        <taxon>Bovinae</taxon>
        <taxon>Bos</taxon>
    </lineage>
</organism>
<feature type="domain" description="Glutaredoxin" evidence="6">
    <location>
        <begin position="61"/>
        <end position="123"/>
    </location>
</feature>
<evidence type="ECO:0000313" key="8">
    <source>
        <dbReference type="Proteomes" id="UP000009136"/>
    </source>
</evidence>
<dbReference type="Pfam" id="PF00462">
    <property type="entry name" value="Glutaredoxin"/>
    <property type="match status" value="1"/>
</dbReference>
<dbReference type="GO" id="GO:0015035">
    <property type="term" value="F:protein-disulfide reductase activity"/>
    <property type="evidence" value="ECO:0000318"/>
    <property type="project" value="GO_Central"/>
</dbReference>
<dbReference type="InterPro" id="IPR036249">
    <property type="entry name" value="Thioredoxin-like_sf"/>
</dbReference>
<dbReference type="InParanoid" id="A0A3Q1MM96"/>
<dbReference type="SUPFAM" id="SSF52833">
    <property type="entry name" value="Thioredoxin-like"/>
    <property type="match status" value="1"/>
</dbReference>
<keyword evidence="4" id="KW-1015">Disulfide bond</keyword>
<dbReference type="PANTHER" id="PTHR46679">
    <property type="match status" value="1"/>
</dbReference>
<reference evidence="7" key="3">
    <citation type="submission" date="2025-09" db="UniProtKB">
        <authorList>
            <consortium name="Ensembl"/>
        </authorList>
    </citation>
    <scope>IDENTIFICATION</scope>
    <source>
        <strain evidence="7">Hereford</strain>
    </source>
</reference>
<evidence type="ECO:0000256" key="5">
    <source>
        <dbReference type="ARBA" id="ARBA00023284"/>
    </source>
</evidence>
<name>A0A3Q1MM96_BOVIN</name>
<keyword evidence="2" id="KW-0813">Transport</keyword>
<dbReference type="GeneTree" id="ENSGT00940000167705"/>
<sequence length="156" mass="17880">MYKEGAPGGSHGKESTYSTEDLALILEVSASAKGNSTSSSLRNSATAPVNQIQEAISDNYVIIFSKTFCSYSTMVNMLLHDMNVNYKVVGFDMLEYRSQIQDVFYKVTSERSVLKIFVNGTFIESTIDTYRLHREEKLLLLFHQYYFFKSQRVRHD</sequence>
<dbReference type="GO" id="GO:0005739">
    <property type="term" value="C:mitochondrion"/>
    <property type="evidence" value="ECO:0000318"/>
    <property type="project" value="GO_Central"/>
</dbReference>
<dbReference type="VEuPathDB" id="HostDB:ENSBTAG00000050099"/>
<evidence type="ECO:0000256" key="3">
    <source>
        <dbReference type="ARBA" id="ARBA00022982"/>
    </source>
</evidence>
<reference evidence="7" key="1">
    <citation type="submission" date="2018-03" db="EMBL/GenBank/DDBJ databases">
        <title>ARS-UCD1.2.</title>
        <authorList>
            <person name="Rosen B.D."/>
            <person name="Bickhart D.M."/>
            <person name="Koren S."/>
            <person name="Schnabel R.D."/>
            <person name="Hall R."/>
            <person name="Zimin A."/>
            <person name="Dreischer C."/>
            <person name="Schultheiss S."/>
            <person name="Schroeder S.G."/>
            <person name="Elsik C.G."/>
            <person name="Couldrey C."/>
            <person name="Liu G.E."/>
            <person name="Van Tassell C.P."/>
            <person name="Phillippy A.M."/>
            <person name="Smith T.P.L."/>
            <person name="Medrano J.F."/>
        </authorList>
    </citation>
    <scope>NUCLEOTIDE SEQUENCE [LARGE SCALE GENOMIC DNA]</scope>
    <source>
        <strain evidence="7">Hereford</strain>
    </source>
</reference>
<accession>A0A3Q1MM96</accession>